<dbReference type="PANTHER" id="PTHR30006">
    <property type="entry name" value="THIAMINE-BINDING PERIPLASMIC PROTEIN-RELATED"/>
    <property type="match status" value="1"/>
</dbReference>
<keyword evidence="1" id="KW-0732">Signal</keyword>
<dbReference type="Gene3D" id="3.40.190.10">
    <property type="entry name" value="Periplasmic binding protein-like II"/>
    <property type="match status" value="2"/>
</dbReference>
<dbReference type="EMBL" id="CP098827">
    <property type="protein sequence ID" value="XBO70327.1"/>
    <property type="molecule type" value="Genomic_DNA"/>
</dbReference>
<dbReference type="Pfam" id="PF13531">
    <property type="entry name" value="SBP_bac_11"/>
    <property type="match status" value="1"/>
</dbReference>
<evidence type="ECO:0000313" key="2">
    <source>
        <dbReference type="EMBL" id="XBO70327.1"/>
    </source>
</evidence>
<sequence>MVSQWLPLLLLMLLLLGGCHSGDSRTPSDDDPLVISAALDLDVVAPLLDAFRQAYPQIPLRFEDRTTREVDDSVVGHLQGGQATGEGASRAPDVVISSAMPWQMARVNEGLARRLSGPEIERWPEWARWRDEVFAFTFEPVVMAYRLDLSRHMLPPQTHGDLHALLATQARWLTGKVTTYSPLSSGVGYTLAQQDARYSSRFWELVGAMGRVDTRLEASTRAMLEGLSQGRYWLGYNLLGSYAMVYAQEHPEVIVQVPRDYSLVLMRMAFVHRDAPHVEAAETFVKFLLSQRGQRVLAGQTPLFSVLPGVTGPYTAARLRTQVGERLYPILPNATLLAFVDPARREAFTDHWRARFQGEQALDEAVERGSGALAPE</sequence>
<proteinExistence type="predicted"/>
<dbReference type="RefSeq" id="WP_348827045.1">
    <property type="nucleotide sequence ID" value="NZ_CP098827.1"/>
</dbReference>
<dbReference type="PANTHER" id="PTHR30006:SF25">
    <property type="entry name" value="PHOSPHOGLYCERATE TRANSPORT REGULATORY PROTEIN PGTC"/>
    <property type="match status" value="1"/>
</dbReference>
<dbReference type="AlphaFoldDB" id="A0AAU7KFW6"/>
<evidence type="ECO:0000256" key="1">
    <source>
        <dbReference type="ARBA" id="ARBA00022729"/>
    </source>
</evidence>
<reference evidence="2" key="1">
    <citation type="submission" date="2022-06" db="EMBL/GenBank/DDBJ databases">
        <title>A novel DMS-producing enzyme.</title>
        <authorList>
            <person name="Zhang Y."/>
        </authorList>
    </citation>
    <scope>NUCLEOTIDE SEQUENCE</scope>
    <source>
        <strain evidence="2">RT37</strain>
    </source>
</reference>
<accession>A0AAU7KFW6</accession>
<dbReference type="SUPFAM" id="SSF53850">
    <property type="entry name" value="Periplasmic binding protein-like II"/>
    <property type="match status" value="1"/>
</dbReference>
<dbReference type="GO" id="GO:0030288">
    <property type="term" value="C:outer membrane-bounded periplasmic space"/>
    <property type="evidence" value="ECO:0007669"/>
    <property type="project" value="TreeGrafter"/>
</dbReference>
<organism evidence="2">
    <name type="scientific">Halomonas sp. RT37</name>
    <dbReference type="NCBI Taxonomy" id="2950872"/>
    <lineage>
        <taxon>Bacteria</taxon>
        <taxon>Pseudomonadati</taxon>
        <taxon>Pseudomonadota</taxon>
        <taxon>Gammaproteobacteria</taxon>
        <taxon>Oceanospirillales</taxon>
        <taxon>Halomonadaceae</taxon>
        <taxon>Halomonas</taxon>
    </lineage>
</organism>
<gene>
    <name evidence="2" type="ORF">NFG58_17175</name>
</gene>
<name>A0AAU7KFW6_9GAMM</name>
<protein>
    <submittedName>
        <fullName evidence="2">ABC transporter substrate-binding protein</fullName>
    </submittedName>
</protein>